<dbReference type="Proteomes" id="UP000823775">
    <property type="component" value="Unassembled WGS sequence"/>
</dbReference>
<organism evidence="1 2">
    <name type="scientific">Datura stramonium</name>
    <name type="common">Jimsonweed</name>
    <name type="synonym">Common thornapple</name>
    <dbReference type="NCBI Taxonomy" id="4076"/>
    <lineage>
        <taxon>Eukaryota</taxon>
        <taxon>Viridiplantae</taxon>
        <taxon>Streptophyta</taxon>
        <taxon>Embryophyta</taxon>
        <taxon>Tracheophyta</taxon>
        <taxon>Spermatophyta</taxon>
        <taxon>Magnoliopsida</taxon>
        <taxon>eudicotyledons</taxon>
        <taxon>Gunneridae</taxon>
        <taxon>Pentapetalae</taxon>
        <taxon>asterids</taxon>
        <taxon>lamiids</taxon>
        <taxon>Solanales</taxon>
        <taxon>Solanaceae</taxon>
        <taxon>Solanoideae</taxon>
        <taxon>Datureae</taxon>
        <taxon>Datura</taxon>
    </lineage>
</organism>
<dbReference type="EMBL" id="JACEIK010001788">
    <property type="protein sequence ID" value="MCD7472173.1"/>
    <property type="molecule type" value="Genomic_DNA"/>
</dbReference>
<evidence type="ECO:0000313" key="1">
    <source>
        <dbReference type="EMBL" id="MCD7472173.1"/>
    </source>
</evidence>
<evidence type="ECO:0000313" key="2">
    <source>
        <dbReference type="Proteomes" id="UP000823775"/>
    </source>
</evidence>
<comment type="caution">
    <text evidence="1">The sequence shown here is derived from an EMBL/GenBank/DDBJ whole genome shotgun (WGS) entry which is preliminary data.</text>
</comment>
<accession>A0ABS8TMV6</accession>
<reference evidence="1 2" key="1">
    <citation type="journal article" date="2021" name="BMC Genomics">
        <title>Datura genome reveals duplications of psychoactive alkaloid biosynthetic genes and high mutation rate following tissue culture.</title>
        <authorList>
            <person name="Rajewski A."/>
            <person name="Carter-House D."/>
            <person name="Stajich J."/>
            <person name="Litt A."/>
        </authorList>
    </citation>
    <scope>NUCLEOTIDE SEQUENCE [LARGE SCALE GENOMIC DNA]</scope>
    <source>
        <strain evidence="1">AR-01</strain>
    </source>
</reference>
<feature type="non-terminal residue" evidence="1">
    <location>
        <position position="1"/>
    </location>
</feature>
<protein>
    <submittedName>
        <fullName evidence="1">Uncharacterized protein</fullName>
    </submittedName>
</protein>
<proteinExistence type="predicted"/>
<gene>
    <name evidence="1" type="ORF">HAX54_013180</name>
</gene>
<keyword evidence="2" id="KW-1185">Reference proteome</keyword>
<name>A0ABS8TMV6_DATST</name>
<sequence length="140" mass="16097">ELVHDLFQSSYVSQRGVDGATITIVSSIFKIWLVRKQLGGQLNERLRFSGRSRFQDFWIYSVNSSNRCRHVMAKDGAIVDFNNELVVALMMLSFKLGMFLRIALALCKSCLRSGILPPRNWLQQLKSMVPRCLFCVRSHQ</sequence>